<feature type="compositionally biased region" description="Basic residues" evidence="1">
    <location>
        <begin position="133"/>
        <end position="143"/>
    </location>
</feature>
<feature type="region of interest" description="Disordered" evidence="1">
    <location>
        <begin position="375"/>
        <end position="400"/>
    </location>
</feature>
<gene>
    <name evidence="3" type="ORF">CMQ_3839</name>
</gene>
<organism evidence="4">
    <name type="scientific">Grosmannia clavigera (strain kw1407 / UAMH 11150)</name>
    <name type="common">Blue stain fungus</name>
    <name type="synonym">Graphiocladiella clavigera</name>
    <dbReference type="NCBI Taxonomy" id="655863"/>
    <lineage>
        <taxon>Eukaryota</taxon>
        <taxon>Fungi</taxon>
        <taxon>Dikarya</taxon>
        <taxon>Ascomycota</taxon>
        <taxon>Pezizomycotina</taxon>
        <taxon>Sordariomycetes</taxon>
        <taxon>Sordariomycetidae</taxon>
        <taxon>Ophiostomatales</taxon>
        <taxon>Ophiostomataceae</taxon>
        <taxon>Leptographium</taxon>
    </lineage>
</organism>
<feature type="transmembrane region" description="Helical" evidence="2">
    <location>
        <begin position="344"/>
        <end position="365"/>
    </location>
</feature>
<evidence type="ECO:0000313" key="4">
    <source>
        <dbReference type="Proteomes" id="UP000007796"/>
    </source>
</evidence>
<dbReference type="AlphaFoldDB" id="F0X995"/>
<feature type="compositionally biased region" description="Polar residues" evidence="1">
    <location>
        <begin position="157"/>
        <end position="173"/>
    </location>
</feature>
<feature type="compositionally biased region" description="Low complexity" evidence="1">
    <location>
        <begin position="549"/>
        <end position="570"/>
    </location>
</feature>
<dbReference type="OrthoDB" id="5402307at2759"/>
<feature type="region of interest" description="Disordered" evidence="1">
    <location>
        <begin position="241"/>
        <end position="262"/>
    </location>
</feature>
<keyword evidence="2" id="KW-1133">Transmembrane helix</keyword>
<feature type="compositionally biased region" description="Basic and acidic residues" evidence="1">
    <location>
        <begin position="593"/>
        <end position="609"/>
    </location>
</feature>
<feature type="compositionally biased region" description="Low complexity" evidence="1">
    <location>
        <begin position="516"/>
        <end position="533"/>
    </location>
</feature>
<dbReference type="eggNOG" id="ENOG502S7RC">
    <property type="taxonomic scope" value="Eukaryota"/>
</dbReference>
<dbReference type="GeneID" id="25976983"/>
<reference evidence="3 4" key="1">
    <citation type="journal article" date="2011" name="Proc. Natl. Acad. Sci. U.S.A.">
        <title>Genome and transcriptome analyses of the mountain pine beetle-fungal symbiont Grosmannia clavigera, a lodgepole pine pathogen.</title>
        <authorList>
            <person name="DiGuistini S."/>
            <person name="Wang Y."/>
            <person name="Liao N.Y."/>
            <person name="Taylor G."/>
            <person name="Tanguay P."/>
            <person name="Feau N."/>
            <person name="Henrissat B."/>
            <person name="Chan S.K."/>
            <person name="Hesse-Orce U."/>
            <person name="Alamouti S.M."/>
            <person name="Tsui C.K.M."/>
            <person name="Docking R.T."/>
            <person name="Levasseur A."/>
            <person name="Haridas S."/>
            <person name="Robertson G."/>
            <person name="Birol I."/>
            <person name="Holt R.A."/>
            <person name="Marra M.A."/>
            <person name="Hamelin R.C."/>
            <person name="Hirst M."/>
            <person name="Jones S.J.M."/>
            <person name="Bohlmann J."/>
            <person name="Breuil C."/>
        </authorList>
    </citation>
    <scope>NUCLEOTIDE SEQUENCE [LARGE SCALE GENOMIC DNA]</scope>
    <source>
        <strain evidence="4">kw1407 / UAMH 11150</strain>
    </source>
</reference>
<sequence>MPFDQTITIINNSGKVISTSKHLVGIFKEAKAAYREKKGALRQEKTGGFGHAQASRGPPGNTGKGPFVEEYDEGSGLDDREYGFRGLGNARQPLFLQGGGRLSQDSGRHSGATPQRPHAHQPRRSSSVGGSSHHSKSRHSRHRPSQDSPRPPYPQLTEGNLRSHSEVSSTAPSSLPPRRLLAAAGQPDFQPRPLVRAQTTPAAPESIVPQTAVVVARPRSNTALRDSGADQLDMHLAYGDLPPDLDTYPDPDAGAAKSEDEEQKKAQAKTLIDYIEALLDEAECIHHTAASIIARLQNSPEAAAAVALTLAELSALLAKLSPTFLGIIKGGSPAVFALLASPQFLIGTSIAVGITVVAFGGWKIVKRMTDGKQAFEAASSSPEQQRPSRLPAGPSLAGVQMHSLPPAVDRTAPTVISDGFDEAVVLEEELSSIESWRRGIVPPSGLEDSAVDAELISPQAMRSRNGDDDTHTVRSSRTHHSSRSRTDTSSQRSSHSHHRSKRHQDQGHGSAGTQEAGKSSRGSVVGAASVVSSHHSRRSESRAVERSKSGSIVSASSASPSSPSSDQGTSRSKEKKVSNSGNMLKQLFKKKREKDNRNGGDGHRSVLGR</sequence>
<dbReference type="STRING" id="655863.F0X995"/>
<feature type="compositionally biased region" description="Low complexity" evidence="1">
    <location>
        <begin position="241"/>
        <end position="252"/>
    </location>
</feature>
<keyword evidence="2" id="KW-0472">Membrane</keyword>
<name>F0X995_GROCL</name>
<evidence type="ECO:0000256" key="1">
    <source>
        <dbReference type="SAM" id="MobiDB-lite"/>
    </source>
</evidence>
<dbReference type="RefSeq" id="XP_014175252.1">
    <property type="nucleotide sequence ID" value="XM_014319777.1"/>
</dbReference>
<accession>F0X995</accession>
<evidence type="ECO:0000313" key="3">
    <source>
        <dbReference type="EMBL" id="EFX05770.1"/>
    </source>
</evidence>
<dbReference type="InParanoid" id="F0X995"/>
<feature type="region of interest" description="Disordered" evidence="1">
    <location>
        <begin position="457"/>
        <end position="609"/>
    </location>
</feature>
<keyword evidence="2" id="KW-0812">Transmembrane</keyword>
<dbReference type="Proteomes" id="UP000007796">
    <property type="component" value="Unassembled WGS sequence"/>
</dbReference>
<proteinExistence type="predicted"/>
<protein>
    <submittedName>
        <fullName evidence="3">Uncharacterized protein</fullName>
    </submittedName>
</protein>
<feature type="compositionally biased region" description="Basic residues" evidence="1">
    <location>
        <begin position="474"/>
        <end position="483"/>
    </location>
</feature>
<dbReference type="HOGENOM" id="CLU_022040_0_0_1"/>
<evidence type="ECO:0000256" key="2">
    <source>
        <dbReference type="SAM" id="Phobius"/>
    </source>
</evidence>
<feature type="compositionally biased region" description="Basic and acidic residues" evidence="1">
    <location>
        <begin position="538"/>
        <end position="548"/>
    </location>
</feature>
<keyword evidence="4" id="KW-1185">Reference proteome</keyword>
<dbReference type="EMBL" id="GL629735">
    <property type="protein sequence ID" value="EFX05770.1"/>
    <property type="molecule type" value="Genomic_DNA"/>
</dbReference>
<feature type="region of interest" description="Disordered" evidence="1">
    <location>
        <begin position="39"/>
        <end position="177"/>
    </location>
</feature>
<feature type="compositionally biased region" description="Polar residues" evidence="1">
    <location>
        <begin position="378"/>
        <end position="387"/>
    </location>
</feature>